<proteinExistence type="predicted"/>
<dbReference type="AlphaFoldDB" id="A0A9W6Q4G4"/>
<evidence type="ECO:0000259" key="1">
    <source>
        <dbReference type="Pfam" id="PF01936"/>
    </source>
</evidence>
<accession>A0A9W6Q4G4</accession>
<dbReference type="Pfam" id="PF01936">
    <property type="entry name" value="NYN"/>
    <property type="match status" value="1"/>
</dbReference>
<dbReference type="Gene3D" id="3.40.50.1010">
    <property type="entry name" value="5'-nuclease"/>
    <property type="match status" value="1"/>
</dbReference>
<protein>
    <recommendedName>
        <fullName evidence="1">NYN domain-containing protein</fullName>
    </recommendedName>
</protein>
<feature type="domain" description="NYN" evidence="1">
    <location>
        <begin position="4"/>
        <end position="150"/>
    </location>
</feature>
<organism evidence="2 3">
    <name type="scientific">Kitasatospora phosalacinea</name>
    <dbReference type="NCBI Taxonomy" id="2065"/>
    <lineage>
        <taxon>Bacteria</taxon>
        <taxon>Bacillati</taxon>
        <taxon>Actinomycetota</taxon>
        <taxon>Actinomycetes</taxon>
        <taxon>Kitasatosporales</taxon>
        <taxon>Streptomycetaceae</taxon>
        <taxon>Kitasatospora</taxon>
    </lineage>
</organism>
<dbReference type="EMBL" id="BSSA01000006">
    <property type="protein sequence ID" value="GLW69975.1"/>
    <property type="molecule type" value="Genomic_DNA"/>
</dbReference>
<evidence type="ECO:0000313" key="3">
    <source>
        <dbReference type="Proteomes" id="UP001165041"/>
    </source>
</evidence>
<comment type="caution">
    <text evidence="2">The sequence shown here is derived from an EMBL/GenBank/DDBJ whole genome shotgun (WGS) entry which is preliminary data.</text>
</comment>
<dbReference type="RefSeq" id="WP_285735832.1">
    <property type="nucleotide sequence ID" value="NZ_BSSA01000006.1"/>
</dbReference>
<gene>
    <name evidence="2" type="ORF">Kpho02_22740</name>
</gene>
<dbReference type="Proteomes" id="UP001165041">
    <property type="component" value="Unassembled WGS sequence"/>
</dbReference>
<reference evidence="2" key="1">
    <citation type="submission" date="2023-02" db="EMBL/GenBank/DDBJ databases">
        <title>Kitasatospora phosalacinea NBRC 14627.</title>
        <authorList>
            <person name="Ichikawa N."/>
            <person name="Sato H."/>
            <person name="Tonouchi N."/>
        </authorList>
    </citation>
    <scope>NUCLEOTIDE SEQUENCE</scope>
    <source>
        <strain evidence="2">NBRC 14627</strain>
    </source>
</reference>
<name>A0A9W6Q4G4_9ACTN</name>
<dbReference type="GO" id="GO:0004540">
    <property type="term" value="F:RNA nuclease activity"/>
    <property type="evidence" value="ECO:0007669"/>
    <property type="project" value="InterPro"/>
</dbReference>
<dbReference type="InterPro" id="IPR021139">
    <property type="entry name" value="NYN"/>
</dbReference>
<sequence>MTDRVVVFFDYQNTYMGARRTFHQSWESWSCGQFDPVALAQHIAQDSPFQRELTQVRIYRGLPDSTKQPGAYAAARRQHAGWELSPLVHLVTRPLKYPQNYPNHQNGERPREKGIDVQLTLDFAVMAARGQYDIGIMMSTDTDLKPALEFVADLTRKSGKPRAEVAAWSAEGQHSRRLAISGKPSLYCHWVGEDVYARVKDTTDYAKTP</sequence>
<evidence type="ECO:0000313" key="2">
    <source>
        <dbReference type="EMBL" id="GLW69975.1"/>
    </source>
</evidence>